<feature type="compositionally biased region" description="Low complexity" evidence="1">
    <location>
        <begin position="78"/>
        <end position="91"/>
    </location>
</feature>
<proteinExistence type="predicted"/>
<feature type="compositionally biased region" description="Pro residues" evidence="1">
    <location>
        <begin position="126"/>
        <end position="152"/>
    </location>
</feature>
<dbReference type="EMBL" id="MWPQ01000019">
    <property type="protein sequence ID" value="OPH83937.1"/>
    <property type="molecule type" value="Genomic_DNA"/>
</dbReference>
<feature type="compositionally biased region" description="Basic and acidic residues" evidence="1">
    <location>
        <begin position="62"/>
        <end position="77"/>
    </location>
</feature>
<dbReference type="AlphaFoldDB" id="A0A1V4I139"/>
<evidence type="ECO:0000313" key="3">
    <source>
        <dbReference type="Proteomes" id="UP000189940"/>
    </source>
</evidence>
<evidence type="ECO:0000256" key="1">
    <source>
        <dbReference type="SAM" id="MobiDB-lite"/>
    </source>
</evidence>
<gene>
    <name evidence="2" type="ORF">B2M20_04570</name>
</gene>
<evidence type="ECO:0000313" key="2">
    <source>
        <dbReference type="EMBL" id="OPH83937.1"/>
    </source>
</evidence>
<dbReference type="OrthoDB" id="8442940at2"/>
<dbReference type="RefSeq" id="WP_079445897.1">
    <property type="nucleotide sequence ID" value="NZ_MWPQ01000019.1"/>
</dbReference>
<keyword evidence="3" id="KW-1185">Reference proteome</keyword>
<comment type="caution">
    <text evidence="2">The sequence shown here is derived from an EMBL/GenBank/DDBJ whole genome shotgun (WGS) entry which is preliminary data.</text>
</comment>
<feature type="region of interest" description="Disordered" evidence="1">
    <location>
        <begin position="62"/>
        <end position="264"/>
    </location>
</feature>
<name>A0A1V4I139_NITVU</name>
<accession>A0A1V4I139</accession>
<organism evidence="2 3">
    <name type="scientific">Nitrobacter vulgaris</name>
    <dbReference type="NCBI Taxonomy" id="29421"/>
    <lineage>
        <taxon>Bacteria</taxon>
        <taxon>Pseudomonadati</taxon>
        <taxon>Pseudomonadota</taxon>
        <taxon>Alphaproteobacteria</taxon>
        <taxon>Hyphomicrobiales</taxon>
        <taxon>Nitrobacteraceae</taxon>
        <taxon>Nitrobacter</taxon>
    </lineage>
</organism>
<dbReference type="STRING" id="29421.B2M20_04570"/>
<sequence length="518" mass="55907">MADYYPLIARAISGLDVNAPGEQRRALYERARTALIAQLRGVEPPLSESEITRERLALEEAVRKVESEAAQRAREASRSGGSRSGDAFRAATRAAMKSQDPAAPPSARSRVNATPQPRNLRADSPPSDPPSSANPPPSWRPPGPPIPIQDEPPPARERQSQGQPRRNLEPDRPPPPVPGFRDVTADADDLGRAAAQANRSARRTYANVRSQSPEFDRLEPSLENRGAFEGAYPSNESSFGGAVDDQPPPLPRSWPQPGRDRPKRVFGGGFPLKTAIAVGLVLILAGAGIVWGPNAVSAVRGLFDSSNQTAEVAKPATPGLKPKIADRVGQPSLSETIAPVAQRVVLYDEDPSDPKGKQYVGSVVWRTEEVKGAAGNTPEIAVRAEIEVPERKFKMTMSFRRNTDTSLPASHTAELTFVLPQDFDGGGVSNVPGILMKSNEQSRGTPLAGLAVKVTDGFFLVGLSNVESDRARNLQLLKERSWFDVPLVYTNQRRAIIAIEKGAPGDRAFNEAFTAWGE</sequence>
<dbReference type="Proteomes" id="UP000189940">
    <property type="component" value="Unassembled WGS sequence"/>
</dbReference>
<reference evidence="2 3" key="1">
    <citation type="submission" date="2017-02" db="EMBL/GenBank/DDBJ databases">
        <title>Genome sequence of the nitrite-oxidizing bacterium Nitrobacter vulgaris strain Ab1.</title>
        <authorList>
            <person name="Mellbye B.L."/>
            <person name="Davis E.W."/>
            <person name="Spieck E."/>
            <person name="Chang J.H."/>
            <person name="Bottomley P.J."/>
            <person name="Sayavedra-Soto L.A."/>
        </authorList>
    </citation>
    <scope>NUCLEOTIDE SEQUENCE [LARGE SCALE GENOMIC DNA]</scope>
    <source>
        <strain evidence="2 3">Ab1</strain>
    </source>
</reference>
<protein>
    <submittedName>
        <fullName evidence="2">Uncharacterized protein</fullName>
    </submittedName>
</protein>